<feature type="signal peptide" evidence="3">
    <location>
        <begin position="1"/>
        <end position="17"/>
    </location>
</feature>
<evidence type="ECO:0008006" key="8">
    <source>
        <dbReference type="Google" id="ProtNLM"/>
    </source>
</evidence>
<dbReference type="EMBL" id="CP026604">
    <property type="protein sequence ID" value="AWB65530.1"/>
    <property type="molecule type" value="Genomic_DNA"/>
</dbReference>
<dbReference type="Pfam" id="PF03422">
    <property type="entry name" value="CBM_6"/>
    <property type="match status" value="2"/>
</dbReference>
<feature type="domain" description="CBM6" evidence="5">
    <location>
        <begin position="1245"/>
        <end position="1371"/>
    </location>
</feature>
<dbReference type="InterPro" id="IPR013783">
    <property type="entry name" value="Ig-like_fold"/>
</dbReference>
<keyword evidence="7" id="KW-1185">Reference proteome</keyword>
<dbReference type="PROSITE" id="PS51257">
    <property type="entry name" value="PROKAR_LIPOPROTEIN"/>
    <property type="match status" value="1"/>
</dbReference>
<evidence type="ECO:0000256" key="2">
    <source>
        <dbReference type="SAM" id="MobiDB-lite"/>
    </source>
</evidence>
<keyword evidence="1 3" id="KW-0732">Signal</keyword>
<feature type="chain" id="PRO_5015429115" description="Carbohydrate binding module (Family 6)" evidence="3">
    <location>
        <begin position="18"/>
        <end position="1509"/>
    </location>
</feature>
<dbReference type="SMART" id="SM00606">
    <property type="entry name" value="CBD_IV"/>
    <property type="match status" value="1"/>
</dbReference>
<dbReference type="SUPFAM" id="SSF49785">
    <property type="entry name" value="Galactose-binding domain-like"/>
    <property type="match status" value="2"/>
</dbReference>
<feature type="domain" description="Fibronectin type-III" evidence="4">
    <location>
        <begin position="240"/>
        <end position="332"/>
    </location>
</feature>
<dbReference type="InterPro" id="IPR035953">
    <property type="entry name" value="Dextranase_N-ter"/>
</dbReference>
<dbReference type="Gene3D" id="2.60.120.260">
    <property type="entry name" value="Galactose-binding domain-like"/>
    <property type="match status" value="3"/>
</dbReference>
<dbReference type="Gene3D" id="2.160.20.10">
    <property type="entry name" value="Single-stranded right-handed beta-helix, Pectin lyase-like"/>
    <property type="match status" value="1"/>
</dbReference>
<dbReference type="InterPro" id="IPR003961">
    <property type="entry name" value="FN3_dom"/>
</dbReference>
<accession>A0A2S0VN70</accession>
<gene>
    <name evidence="6" type="ORF">C2869_03365</name>
</gene>
<dbReference type="OrthoDB" id="6375090at2"/>
<dbReference type="InterPro" id="IPR005084">
    <property type="entry name" value="CBM6"/>
</dbReference>
<protein>
    <recommendedName>
        <fullName evidence="8">Carbohydrate binding module (Family 6)</fullName>
    </recommendedName>
</protein>
<evidence type="ECO:0000313" key="7">
    <source>
        <dbReference type="Proteomes" id="UP000244441"/>
    </source>
</evidence>
<proteinExistence type="predicted"/>
<dbReference type="Gene3D" id="2.60.350.10">
    <property type="entry name" value="Dextranase, N-terminal"/>
    <property type="match status" value="1"/>
</dbReference>
<dbReference type="PROSITE" id="PS51175">
    <property type="entry name" value="CBM6"/>
    <property type="match status" value="1"/>
</dbReference>
<dbReference type="CDD" id="cd00257">
    <property type="entry name" value="beta-trefoil_FSCN-like"/>
    <property type="match status" value="1"/>
</dbReference>
<reference evidence="6 7" key="1">
    <citation type="submission" date="2018-01" db="EMBL/GenBank/DDBJ databases">
        <title>Genome sequence of a Cantenovulum-like bacteria.</title>
        <authorList>
            <person name="Tan W.R."/>
            <person name="Lau N.-S."/>
            <person name="Go F."/>
            <person name="Amirul A.-A.A."/>
        </authorList>
    </citation>
    <scope>NUCLEOTIDE SEQUENCE [LARGE SCALE GENOMIC DNA]</scope>
    <source>
        <strain evidence="6 7">CCB-QB4</strain>
    </source>
</reference>
<dbReference type="Proteomes" id="UP000244441">
    <property type="component" value="Chromosome"/>
</dbReference>
<dbReference type="InterPro" id="IPR008999">
    <property type="entry name" value="Actin-crosslinking"/>
</dbReference>
<dbReference type="Gene3D" id="2.60.40.10">
    <property type="entry name" value="Immunoglobulins"/>
    <property type="match status" value="2"/>
</dbReference>
<feature type="compositionally biased region" description="Basic and acidic residues" evidence="2">
    <location>
        <begin position="1254"/>
        <end position="1270"/>
    </location>
</feature>
<evidence type="ECO:0000256" key="1">
    <source>
        <dbReference type="ARBA" id="ARBA00022729"/>
    </source>
</evidence>
<name>A0A2S0VN70_9ALTE</name>
<dbReference type="InterPro" id="IPR006584">
    <property type="entry name" value="Cellulose-bd_IV"/>
</dbReference>
<evidence type="ECO:0000259" key="5">
    <source>
        <dbReference type="PROSITE" id="PS51175"/>
    </source>
</evidence>
<feature type="region of interest" description="Disordered" evidence="2">
    <location>
        <begin position="1254"/>
        <end position="1274"/>
    </location>
</feature>
<evidence type="ECO:0000259" key="4">
    <source>
        <dbReference type="PROSITE" id="PS50853"/>
    </source>
</evidence>
<organism evidence="6 7">
    <name type="scientific">Saccharobesus litoralis</name>
    <dbReference type="NCBI Taxonomy" id="2172099"/>
    <lineage>
        <taxon>Bacteria</taxon>
        <taxon>Pseudomonadati</taxon>
        <taxon>Pseudomonadota</taxon>
        <taxon>Gammaproteobacteria</taxon>
        <taxon>Alteromonadales</taxon>
        <taxon>Alteromonadaceae</taxon>
        <taxon>Saccharobesus</taxon>
    </lineage>
</organism>
<dbReference type="PROSITE" id="PS50853">
    <property type="entry name" value="FN3"/>
    <property type="match status" value="1"/>
</dbReference>
<dbReference type="InterPro" id="IPR012334">
    <property type="entry name" value="Pectin_lyas_fold"/>
</dbReference>
<sequence length="1509" mass="165000">MALKMKALPFFIALALAGCNGDDNKTTQDPGCSADDCAQQKDNSAPVISASIVDPQDSYAIGTEIQISSQVSDADNNIAFVEYFWNGALIKRVTQAPFTMPSFVVPINASLGENMLSATVTDKEGAQASGEMRLVVEAALKPPTVALVLPTNDTPLVAGESLDLAVTASDKDGDIVKVEYYLAGEKLAESATAPDYTASLTLPEAGMHKLTLVAIDSDGLNHTVDSMLMVAADHSAYLNAPTKVHFQSRAPYSQLTAYWTDNSVNESGFVVEQQIEGSDTWTTLGQAAVDEEMLTISNFSRDETSLLRVRAIRDDLSSDGSEAIRIVGTNDTLEVYPQVPAIEANQMMTVTKDVTDDDGNLVTRDITFPLMQYQTPNEPDEGKATRVSRYFSAQVRTMDGEPLISPVYETRPQIRNFLAQNDRSHTYRSDNLSGHRPYGYGHYGPIEGELGSSLHSKHWTNFDASEKVIVRVRLNDEMGMVDMGDLEIHPTPVDVVKVDDQTFDVTLEGASDAAKHYRIAVNRNAWTNAANTADRGPITIEAPLFIFVNPMHVAPGSAPQGEIKEFNDGELVVFGSGIHLPNPKYQFLGEGGSVPAEDGGAQGNDVVREMYAPGDAFLHYGFLFKNDSYPLKVWGRAMYSDEMFNVYTTAEGDADGYVWSDRARSKWSHLDAIEGNPWGITQAWDTHVWLQGAYKAEPTVFEGFTNIGARMGVMVRNGKAEVNNHKDVGYGGGTYQDNGAEVAYKGSLLINDDDITYVHENYTMDQCTSYVMHNGPSFQLGWEGVFSGDRNIETKVTNHTILSSDRRTDSFWKNHGVFDSRLRIGPLQNHSGGVFENFEFYGKETVIFNLRIWDEGDTTPDTVSMISDKVFKDFNIRQASYNMEELLTEPNLSLNKQAYLRFFHFDNLVIEGEHIDTISEFEQYFKYDDGLLLHTMTLFSLPDAVDIDSVTNGYAQAPIGEYVAIMADNGSYVQSDETLPQSLSPLTANATAVDQGFVIEDAGENMVALRDYTGRYVQVDTGRYGYTHVQTLPSDDISDNAKFIWVDNGDSTFSLLSKANGLYLRMETSTSSEAPLYAASDSIGTAESFAYNAHIGQAPVFGKPPVTLALEAEATFGSDTARNSESGLKLENSGEQVGYTYDGAWFEFDVNMADVAYMHVRANTSNNVRTLKVYANYAELGENGYLGDITTVDIGGWGDYAWSDKVKLNAPTGGNVTSLRFVQVGGGINVDGYEATFVRYDVNELVLQAEDANRIGDKDGENPDAMKTEDTGDGGTARNHIGFGDWFEFDINQDSVTNLSISARVASFSGPKFTVYADGTMLGELQTTSTGGWKKYQEFGFESLDTSAIDKIDTLRIVVSSGVNVDWFKVNVGSVKPVKAAKQFVLDTATDSNILNVKADKLDSIKDGAWVSYDLDFAPVGDIKATIQHVGGSGGTASLYGIYDGGEELLGSFQLPGGGGWNDPYLSQEGTLDSDRNMAEYKGIRLQIDTSANYCCNIGGLKLDYTVAP</sequence>
<evidence type="ECO:0000256" key="3">
    <source>
        <dbReference type="SAM" id="SignalP"/>
    </source>
</evidence>
<dbReference type="KEGG" id="cate:C2869_03365"/>
<dbReference type="SUPFAM" id="SSF50405">
    <property type="entry name" value="Actin-crosslinking proteins"/>
    <property type="match status" value="1"/>
</dbReference>
<dbReference type="RefSeq" id="WP_108601606.1">
    <property type="nucleotide sequence ID" value="NZ_CP026604.1"/>
</dbReference>
<dbReference type="GO" id="GO:0030246">
    <property type="term" value="F:carbohydrate binding"/>
    <property type="evidence" value="ECO:0007669"/>
    <property type="project" value="InterPro"/>
</dbReference>
<dbReference type="Pfam" id="PF17957">
    <property type="entry name" value="Big_7"/>
    <property type="match status" value="2"/>
</dbReference>
<evidence type="ECO:0000313" key="6">
    <source>
        <dbReference type="EMBL" id="AWB65530.1"/>
    </source>
</evidence>
<dbReference type="Gene3D" id="2.80.10.50">
    <property type="match status" value="1"/>
</dbReference>
<dbReference type="InterPro" id="IPR008979">
    <property type="entry name" value="Galactose-bd-like_sf"/>
</dbReference>